<gene>
    <name evidence="3" type="ORF">BJ085DRAFT_32487</name>
</gene>
<keyword evidence="4" id="KW-1185">Reference proteome</keyword>
<feature type="signal peptide" evidence="2">
    <location>
        <begin position="1"/>
        <end position="23"/>
    </location>
</feature>
<feature type="compositionally biased region" description="Low complexity" evidence="1">
    <location>
        <begin position="117"/>
        <end position="126"/>
    </location>
</feature>
<dbReference type="Proteomes" id="UP000268162">
    <property type="component" value="Unassembled WGS sequence"/>
</dbReference>
<feature type="region of interest" description="Disordered" evidence="1">
    <location>
        <begin position="213"/>
        <end position="243"/>
    </location>
</feature>
<dbReference type="AlphaFoldDB" id="A0A4P9ZXJ4"/>
<proteinExistence type="predicted"/>
<name>A0A4P9ZXJ4_9FUNG</name>
<organism evidence="3 4">
    <name type="scientific">Dimargaris cristalligena</name>
    <dbReference type="NCBI Taxonomy" id="215637"/>
    <lineage>
        <taxon>Eukaryota</taxon>
        <taxon>Fungi</taxon>
        <taxon>Fungi incertae sedis</taxon>
        <taxon>Zoopagomycota</taxon>
        <taxon>Kickxellomycotina</taxon>
        <taxon>Dimargaritomycetes</taxon>
        <taxon>Dimargaritales</taxon>
        <taxon>Dimargaritaceae</taxon>
        <taxon>Dimargaris</taxon>
    </lineage>
</organism>
<feature type="region of interest" description="Disordered" evidence="1">
    <location>
        <begin position="96"/>
        <end position="126"/>
    </location>
</feature>
<dbReference type="EMBL" id="ML002493">
    <property type="protein sequence ID" value="RKP37450.1"/>
    <property type="molecule type" value="Genomic_DNA"/>
</dbReference>
<protein>
    <submittedName>
        <fullName evidence="3">Uncharacterized protein</fullName>
    </submittedName>
</protein>
<sequence>MRLSIPRLGLGACLSMLPLVALGIPVENPFSGYPNYFDLFEPRNPSDPPMVVNREILKVIAAGINPLHPTSIHPLPDLLITVRYDDLMHVLAQTSHRALRSRRPQRSGWEASQQPNQPFHQSVQPVQVSPAVVDPQLPVQPPNPYPNQVRYNPTINPQDTWLNPSTVVNPADPAPGFNEDRPIDLTNLTEYPFSQGTGTAANLPHNLGLSLISPTDRQTSHSDSSSALPITPPVPETLSNDPKKMPAFRNKAEFDSYFQKLMSPWWIDALALQDYAVNTPLSLGSKRSLNMNGDDGLPGSGGKTTTPQSNHNNQATVLPPSESWLSADSAFLSYDQYREPKRTRSQLNSRI</sequence>
<feature type="region of interest" description="Disordered" evidence="1">
    <location>
        <begin position="284"/>
        <end position="320"/>
    </location>
</feature>
<evidence type="ECO:0000256" key="1">
    <source>
        <dbReference type="SAM" id="MobiDB-lite"/>
    </source>
</evidence>
<feature type="compositionally biased region" description="Polar residues" evidence="1">
    <location>
        <begin position="213"/>
        <end position="228"/>
    </location>
</feature>
<evidence type="ECO:0000256" key="2">
    <source>
        <dbReference type="SAM" id="SignalP"/>
    </source>
</evidence>
<evidence type="ECO:0000313" key="3">
    <source>
        <dbReference type="EMBL" id="RKP37450.1"/>
    </source>
</evidence>
<accession>A0A4P9ZXJ4</accession>
<evidence type="ECO:0000313" key="4">
    <source>
        <dbReference type="Proteomes" id="UP000268162"/>
    </source>
</evidence>
<feature type="chain" id="PRO_5020722670" evidence="2">
    <location>
        <begin position="24"/>
        <end position="351"/>
    </location>
</feature>
<feature type="compositionally biased region" description="Polar residues" evidence="1">
    <location>
        <begin position="303"/>
        <end position="316"/>
    </location>
</feature>
<reference evidence="4" key="1">
    <citation type="journal article" date="2018" name="Nat. Microbiol.">
        <title>Leveraging single-cell genomics to expand the fungal tree of life.</title>
        <authorList>
            <person name="Ahrendt S.R."/>
            <person name="Quandt C.A."/>
            <person name="Ciobanu D."/>
            <person name="Clum A."/>
            <person name="Salamov A."/>
            <person name="Andreopoulos B."/>
            <person name="Cheng J.F."/>
            <person name="Woyke T."/>
            <person name="Pelin A."/>
            <person name="Henrissat B."/>
            <person name="Reynolds N.K."/>
            <person name="Benny G.L."/>
            <person name="Smith M.E."/>
            <person name="James T.Y."/>
            <person name="Grigoriev I.V."/>
        </authorList>
    </citation>
    <scope>NUCLEOTIDE SEQUENCE [LARGE SCALE GENOMIC DNA]</scope>
    <source>
        <strain evidence="4">RSA 468</strain>
    </source>
</reference>
<keyword evidence="2" id="KW-0732">Signal</keyword>